<protein>
    <recommendedName>
        <fullName evidence="2">40S ribosomal protein S12</fullName>
    </recommendedName>
</protein>
<proteinExistence type="predicted"/>
<dbReference type="Gene3D" id="3.30.1330.30">
    <property type="match status" value="1"/>
</dbReference>
<dbReference type="AlphaFoldDB" id="A0A368SDP0"/>
<accession>A0A368SDP0</accession>
<dbReference type="EMBL" id="CM003536">
    <property type="protein sequence ID" value="RCV40567.1"/>
    <property type="molecule type" value="Genomic_DNA"/>
</dbReference>
<evidence type="ECO:0000313" key="1">
    <source>
        <dbReference type="EMBL" id="RCV40567.1"/>
    </source>
</evidence>
<gene>
    <name evidence="1" type="ORF">SETIT_9G065100v2</name>
</gene>
<organism evidence="1">
    <name type="scientific">Setaria italica</name>
    <name type="common">Foxtail millet</name>
    <name type="synonym">Panicum italicum</name>
    <dbReference type="NCBI Taxonomy" id="4555"/>
    <lineage>
        <taxon>Eukaryota</taxon>
        <taxon>Viridiplantae</taxon>
        <taxon>Streptophyta</taxon>
        <taxon>Embryophyta</taxon>
        <taxon>Tracheophyta</taxon>
        <taxon>Spermatophyta</taxon>
        <taxon>Magnoliopsida</taxon>
        <taxon>Liliopsida</taxon>
        <taxon>Poales</taxon>
        <taxon>Poaceae</taxon>
        <taxon>PACMAD clade</taxon>
        <taxon>Panicoideae</taxon>
        <taxon>Panicodae</taxon>
        <taxon>Paniceae</taxon>
        <taxon>Cenchrinae</taxon>
        <taxon>Setaria</taxon>
    </lineage>
</organism>
<dbReference type="OrthoDB" id="1685223at2759"/>
<reference evidence="1" key="2">
    <citation type="submission" date="2015-07" db="EMBL/GenBank/DDBJ databases">
        <authorList>
            <person name="Noorani M."/>
        </authorList>
    </citation>
    <scope>NUCLEOTIDE SEQUENCE</scope>
    <source>
        <strain evidence="1">Yugu1</strain>
    </source>
</reference>
<sequence>MMSLSRGSVRPVQGNREACLRENPCALYLAQLCRINSEGRSRKVVGCSCVVVKDCDEQSDGLNILQDMSKSY</sequence>
<dbReference type="InterPro" id="IPR029064">
    <property type="entry name" value="Ribosomal_eL30-like_sf"/>
</dbReference>
<reference evidence="1" key="1">
    <citation type="journal article" date="2012" name="Nat. Biotechnol.">
        <title>Reference genome sequence of the model plant Setaria.</title>
        <authorList>
            <person name="Bennetzen J.L."/>
            <person name="Schmutz J."/>
            <person name="Wang H."/>
            <person name="Percifield R."/>
            <person name="Hawkins J."/>
            <person name="Pontaroli A.C."/>
            <person name="Estep M."/>
            <person name="Feng L."/>
            <person name="Vaughn J.N."/>
            <person name="Grimwood J."/>
            <person name="Jenkins J."/>
            <person name="Barry K."/>
            <person name="Lindquist E."/>
            <person name="Hellsten U."/>
            <person name="Deshpande S."/>
            <person name="Wang X."/>
            <person name="Wu X."/>
            <person name="Mitros T."/>
            <person name="Triplett J."/>
            <person name="Yang X."/>
            <person name="Ye C.Y."/>
            <person name="Mauro-Herrera M."/>
            <person name="Wang L."/>
            <person name="Li P."/>
            <person name="Sharma M."/>
            <person name="Sharma R."/>
            <person name="Ronald P.C."/>
            <person name="Panaud O."/>
            <person name="Kellogg E.A."/>
            <person name="Brutnell T.P."/>
            <person name="Doust A.N."/>
            <person name="Tuskan G.A."/>
            <person name="Rokhsar D."/>
            <person name="Devos K.M."/>
        </authorList>
    </citation>
    <scope>NUCLEOTIDE SEQUENCE [LARGE SCALE GENOMIC DNA]</scope>
    <source>
        <strain evidence="1">Yugu1</strain>
    </source>
</reference>
<dbReference type="STRING" id="4555.A0A368SDP0"/>
<name>A0A368SDP0_SETIT</name>
<evidence type="ECO:0008006" key="2">
    <source>
        <dbReference type="Google" id="ProtNLM"/>
    </source>
</evidence>